<dbReference type="PIRSF" id="PIRSF020481">
    <property type="entry name" value="BAP"/>
    <property type="match status" value="1"/>
</dbReference>
<dbReference type="AlphaFoldDB" id="A0A316DDJ8"/>
<evidence type="ECO:0000259" key="1">
    <source>
        <dbReference type="Pfam" id="PF04865"/>
    </source>
</evidence>
<proteinExistence type="predicted"/>
<name>A0A316DDJ8_9BACL</name>
<evidence type="ECO:0000313" key="4">
    <source>
        <dbReference type="Proteomes" id="UP000245634"/>
    </source>
</evidence>
<reference evidence="3 4" key="1">
    <citation type="submission" date="2018-05" db="EMBL/GenBank/DDBJ databases">
        <title>Genomic Encyclopedia of Type Strains, Phase IV (KMG-IV): sequencing the most valuable type-strain genomes for metagenomic binning, comparative biology and taxonomic classification.</title>
        <authorList>
            <person name="Goeker M."/>
        </authorList>
    </citation>
    <scope>NUCLEOTIDE SEQUENCE [LARGE SCALE GENOMIC DNA]</scope>
    <source>
        <strain evidence="3 4">DSM 18773</strain>
    </source>
</reference>
<dbReference type="InterPro" id="IPR052726">
    <property type="entry name" value="Phage_Baseplate_Hub"/>
</dbReference>
<dbReference type="InterPro" id="IPR014507">
    <property type="entry name" value="Baseplate_assembly_J_pred"/>
</dbReference>
<feature type="domain" description="Baseplate J-like central" evidence="2">
    <location>
        <begin position="200"/>
        <end position="271"/>
    </location>
</feature>
<dbReference type="Pfam" id="PF04865">
    <property type="entry name" value="Baseplate_J"/>
    <property type="match status" value="1"/>
</dbReference>
<dbReference type="Proteomes" id="UP000245634">
    <property type="component" value="Unassembled WGS sequence"/>
</dbReference>
<evidence type="ECO:0000313" key="3">
    <source>
        <dbReference type="EMBL" id="PWK16055.1"/>
    </source>
</evidence>
<gene>
    <name evidence="3" type="ORF">C7459_102302</name>
</gene>
<evidence type="ECO:0000259" key="2">
    <source>
        <dbReference type="Pfam" id="PF26078"/>
    </source>
</evidence>
<dbReference type="EMBL" id="QGGL01000002">
    <property type="protein sequence ID" value="PWK16055.1"/>
    <property type="molecule type" value="Genomic_DNA"/>
</dbReference>
<sequence length="367" mass="39875">MSDLQFVDSDIEKTTTELIAAYESITNKKLFPADPVRLFVLSIATIIVQQRTLLNLTGKQNRLRYASGDFLDGLGEFVETTRLEATAAKVLVRFSLSAPQTSIIYIPSGRRVTPGAGIYFATIAGTELQPGAMHADIWCECLQAGTLGNGFVIGQINSIVDPQPWLARVENITISAGGSDREDDEPFRERIRSAPEKFSVAGPDGAYRAIAKSVDSGIIDVVVTSPSPGVVEIRPLMEQGEMPTSNVINAVLAACSDKRVRPLTDHVTVLAPDQVAFEVDFTYWISSDRMTDVAGIQSAVQFAVDDYVVWQKSKLGRDINGSELTRRILNAGASRAEVRLPIYYQLEPTQVASDDGVSIVYGGLEDA</sequence>
<organism evidence="3 4">
    <name type="scientific">Tumebacillus permanentifrigoris</name>
    <dbReference type="NCBI Taxonomy" id="378543"/>
    <lineage>
        <taxon>Bacteria</taxon>
        <taxon>Bacillati</taxon>
        <taxon>Bacillota</taxon>
        <taxon>Bacilli</taxon>
        <taxon>Bacillales</taxon>
        <taxon>Alicyclobacillaceae</taxon>
        <taxon>Tumebacillus</taxon>
    </lineage>
</organism>
<dbReference type="InterPro" id="IPR006949">
    <property type="entry name" value="Barrel_Baseplate_J-like"/>
</dbReference>
<dbReference type="PANTHER" id="PTHR35862">
    <property type="entry name" value="FELS-2 PROPHAGE PROTEIN"/>
    <property type="match status" value="1"/>
</dbReference>
<comment type="caution">
    <text evidence="3">The sequence shown here is derived from an EMBL/GenBank/DDBJ whole genome shotgun (WGS) entry which is preliminary data.</text>
</comment>
<dbReference type="PANTHER" id="PTHR35862:SF1">
    <property type="entry name" value="FELS-2 PROPHAGE PROTEIN"/>
    <property type="match status" value="1"/>
</dbReference>
<dbReference type="RefSeq" id="WP_109686471.1">
    <property type="nucleotide sequence ID" value="NZ_QGGL01000002.1"/>
</dbReference>
<dbReference type="InterPro" id="IPR058531">
    <property type="entry name" value="Baseplate_J_M"/>
</dbReference>
<protein>
    <submittedName>
        <fullName evidence="3">Phage-related baseplate assembly protein</fullName>
    </submittedName>
</protein>
<dbReference type="Pfam" id="PF26078">
    <property type="entry name" value="Baseplate_J_M"/>
    <property type="match status" value="1"/>
</dbReference>
<accession>A0A316DDJ8</accession>
<keyword evidence="4" id="KW-1185">Reference proteome</keyword>
<dbReference type="OrthoDB" id="9793802at2"/>
<feature type="domain" description="Baseplate protein J-like barrel" evidence="1">
    <location>
        <begin position="92"/>
        <end position="178"/>
    </location>
</feature>